<evidence type="ECO:0000256" key="8">
    <source>
        <dbReference type="ARBA" id="ARBA00022741"/>
    </source>
</evidence>
<dbReference type="PATRIC" id="fig|1473.5.peg.550"/>
<evidence type="ECO:0000256" key="11">
    <source>
        <dbReference type="ARBA" id="ARBA00022989"/>
    </source>
</evidence>
<comment type="subcellular location">
    <subcellularLocation>
        <location evidence="2">Cell membrane</location>
        <topology evidence="2">Multi-pass membrane protein</topology>
    </subcellularLocation>
</comment>
<dbReference type="InterPro" id="IPR003594">
    <property type="entry name" value="HATPase_dom"/>
</dbReference>
<keyword evidence="11 14" id="KW-1133">Transmembrane helix</keyword>
<dbReference type="Pfam" id="PF00672">
    <property type="entry name" value="HAMP"/>
    <property type="match status" value="1"/>
</dbReference>
<keyword evidence="8" id="KW-0547">Nucleotide-binding</keyword>
<evidence type="ECO:0000256" key="9">
    <source>
        <dbReference type="ARBA" id="ARBA00022777"/>
    </source>
</evidence>
<evidence type="ECO:0000256" key="3">
    <source>
        <dbReference type="ARBA" id="ARBA00012438"/>
    </source>
</evidence>
<dbReference type="FunFam" id="1.10.287.130:FF:000001">
    <property type="entry name" value="Two-component sensor histidine kinase"/>
    <property type="match status" value="1"/>
</dbReference>
<dbReference type="GeneID" id="66871938"/>
<dbReference type="PROSITE" id="PS50885">
    <property type="entry name" value="HAMP"/>
    <property type="match status" value="1"/>
</dbReference>
<feature type="domain" description="Histidine kinase" evidence="15">
    <location>
        <begin position="148"/>
        <end position="362"/>
    </location>
</feature>
<evidence type="ECO:0000256" key="2">
    <source>
        <dbReference type="ARBA" id="ARBA00004651"/>
    </source>
</evidence>
<gene>
    <name evidence="17" type="ORF">AFK71_10230</name>
</gene>
<dbReference type="InterPro" id="IPR003660">
    <property type="entry name" value="HAMP_dom"/>
</dbReference>
<dbReference type="EC" id="2.7.13.3" evidence="3"/>
<dbReference type="PRINTS" id="PR00344">
    <property type="entry name" value="BCTRLSENSOR"/>
</dbReference>
<sequence length="362" mass="41571">MGNRIKNFRTKMVMLFGLSMLFAGVVTFSIFLGLRFYYHNYVQVGEPLANIRSMIATVGDFNFFILLFIPLSIMFFYLLTKRYSLYFKEISQGIHQLANGNFTHHVQIDTKDEFHDIAEDINAAADKLQQAIERGEFAESSKDQLIVNLAHDLRTPLTSVLGYLDVVLKDEHLTDEQKRHYLSISYKKSQRLEALINELFDITKMNYGMLQLDKTEINLGELLQQLNEEFYPMLEKNHIRTRLDIQSSLMITADGEKLARVFENLLTNAIRYGADGKFIDIKAFQDTNDIVVQVINYGDSIPDDVLPNIFEMFFKQDQSRTYKAGSTGLGLFIAKNIVEQHGGSIEADSTVIRTIFEVRLPK</sequence>
<dbReference type="SMART" id="SM00388">
    <property type="entry name" value="HisKA"/>
    <property type="match status" value="1"/>
</dbReference>
<name>A0A0L0QK37_VIRPA</name>
<dbReference type="GO" id="GO:0005886">
    <property type="term" value="C:plasma membrane"/>
    <property type="evidence" value="ECO:0007669"/>
    <property type="project" value="UniProtKB-SubCell"/>
</dbReference>
<dbReference type="Gene3D" id="3.30.565.10">
    <property type="entry name" value="Histidine kinase-like ATPase, C-terminal domain"/>
    <property type="match status" value="1"/>
</dbReference>
<keyword evidence="18" id="KW-1185">Reference proteome</keyword>
<dbReference type="PANTHER" id="PTHR45528:SF1">
    <property type="entry name" value="SENSOR HISTIDINE KINASE CPXA"/>
    <property type="match status" value="1"/>
</dbReference>
<evidence type="ECO:0000259" key="16">
    <source>
        <dbReference type="PROSITE" id="PS50885"/>
    </source>
</evidence>
<keyword evidence="9 17" id="KW-0418">Kinase</keyword>
<evidence type="ECO:0000256" key="10">
    <source>
        <dbReference type="ARBA" id="ARBA00022840"/>
    </source>
</evidence>
<dbReference type="RefSeq" id="WP_050351444.1">
    <property type="nucleotide sequence ID" value="NZ_BOSN01000003.1"/>
</dbReference>
<keyword evidence="7 14" id="KW-0812">Transmembrane</keyword>
<reference evidence="18" key="1">
    <citation type="submission" date="2015-07" db="EMBL/GenBank/DDBJ databases">
        <title>Fjat-10053 dsm26.</title>
        <authorList>
            <person name="Liu B."/>
            <person name="Wang J."/>
            <person name="Zhu Y."/>
            <person name="Liu G."/>
            <person name="Chen Q."/>
            <person name="Chen Z."/>
            <person name="Lan J."/>
            <person name="Che J."/>
            <person name="Ge C."/>
            <person name="Shi H."/>
            <person name="Pan Z."/>
            <person name="Liu X."/>
        </authorList>
    </citation>
    <scope>NUCLEOTIDE SEQUENCE [LARGE SCALE GENOMIC DNA]</scope>
    <source>
        <strain evidence="18">DSM 26</strain>
    </source>
</reference>
<dbReference type="GO" id="GO:0005524">
    <property type="term" value="F:ATP binding"/>
    <property type="evidence" value="ECO:0007669"/>
    <property type="project" value="UniProtKB-KW"/>
</dbReference>
<dbReference type="InterPro" id="IPR036890">
    <property type="entry name" value="HATPase_C_sf"/>
</dbReference>
<dbReference type="Proteomes" id="UP000036780">
    <property type="component" value="Unassembled WGS sequence"/>
</dbReference>
<dbReference type="SUPFAM" id="SSF47384">
    <property type="entry name" value="Homodimeric domain of signal transducing histidine kinase"/>
    <property type="match status" value="1"/>
</dbReference>
<keyword evidence="10" id="KW-0067">ATP-binding</keyword>
<dbReference type="PROSITE" id="PS50109">
    <property type="entry name" value="HIS_KIN"/>
    <property type="match status" value="1"/>
</dbReference>
<keyword evidence="5" id="KW-0597">Phosphoprotein</keyword>
<dbReference type="SUPFAM" id="SSF55874">
    <property type="entry name" value="ATPase domain of HSP90 chaperone/DNA topoisomerase II/histidine kinase"/>
    <property type="match status" value="1"/>
</dbReference>
<evidence type="ECO:0000256" key="12">
    <source>
        <dbReference type="ARBA" id="ARBA00023012"/>
    </source>
</evidence>
<organism evidence="17 18">
    <name type="scientific">Virgibacillus pantothenticus</name>
    <dbReference type="NCBI Taxonomy" id="1473"/>
    <lineage>
        <taxon>Bacteria</taxon>
        <taxon>Bacillati</taxon>
        <taxon>Bacillota</taxon>
        <taxon>Bacilli</taxon>
        <taxon>Bacillales</taxon>
        <taxon>Bacillaceae</taxon>
        <taxon>Virgibacillus</taxon>
    </lineage>
</organism>
<dbReference type="Gene3D" id="1.10.287.130">
    <property type="match status" value="1"/>
</dbReference>
<dbReference type="CDD" id="cd06225">
    <property type="entry name" value="HAMP"/>
    <property type="match status" value="1"/>
</dbReference>
<dbReference type="SMART" id="SM00304">
    <property type="entry name" value="HAMP"/>
    <property type="match status" value="1"/>
</dbReference>
<dbReference type="InterPro" id="IPR003661">
    <property type="entry name" value="HisK_dim/P_dom"/>
</dbReference>
<keyword evidence="13 14" id="KW-0472">Membrane</keyword>
<evidence type="ECO:0000256" key="7">
    <source>
        <dbReference type="ARBA" id="ARBA00022692"/>
    </source>
</evidence>
<proteinExistence type="predicted"/>
<dbReference type="EMBL" id="LGTO01000007">
    <property type="protein sequence ID" value="KNE18947.1"/>
    <property type="molecule type" value="Genomic_DNA"/>
</dbReference>
<evidence type="ECO:0000259" key="15">
    <source>
        <dbReference type="PROSITE" id="PS50109"/>
    </source>
</evidence>
<dbReference type="InterPro" id="IPR050398">
    <property type="entry name" value="HssS/ArlS-like"/>
</dbReference>
<evidence type="ECO:0000313" key="17">
    <source>
        <dbReference type="EMBL" id="KNE18947.1"/>
    </source>
</evidence>
<dbReference type="AlphaFoldDB" id="A0A0L0QK37"/>
<feature type="domain" description="HAMP" evidence="16">
    <location>
        <begin position="81"/>
        <end position="133"/>
    </location>
</feature>
<keyword evidence="4" id="KW-1003">Cell membrane</keyword>
<dbReference type="Pfam" id="PF00512">
    <property type="entry name" value="HisKA"/>
    <property type="match status" value="1"/>
</dbReference>
<evidence type="ECO:0000256" key="5">
    <source>
        <dbReference type="ARBA" id="ARBA00022553"/>
    </source>
</evidence>
<keyword evidence="12" id="KW-0902">Two-component regulatory system</keyword>
<dbReference type="SMART" id="SM00387">
    <property type="entry name" value="HATPase_c"/>
    <property type="match status" value="1"/>
</dbReference>
<dbReference type="CDD" id="cd00082">
    <property type="entry name" value="HisKA"/>
    <property type="match status" value="1"/>
</dbReference>
<protein>
    <recommendedName>
        <fullName evidence="3">histidine kinase</fullName>
        <ecNumber evidence="3">2.7.13.3</ecNumber>
    </recommendedName>
</protein>
<dbReference type="SUPFAM" id="SSF158472">
    <property type="entry name" value="HAMP domain-like"/>
    <property type="match status" value="1"/>
</dbReference>
<dbReference type="FunFam" id="3.30.565.10:FF:000013">
    <property type="entry name" value="Two-component sensor histidine kinase"/>
    <property type="match status" value="1"/>
</dbReference>
<accession>A0A0L0QK37</accession>
<evidence type="ECO:0000256" key="14">
    <source>
        <dbReference type="SAM" id="Phobius"/>
    </source>
</evidence>
<dbReference type="InterPro" id="IPR004358">
    <property type="entry name" value="Sig_transdc_His_kin-like_C"/>
</dbReference>
<dbReference type="OrthoDB" id="9792991at2"/>
<evidence type="ECO:0000313" key="18">
    <source>
        <dbReference type="Proteomes" id="UP000036780"/>
    </source>
</evidence>
<evidence type="ECO:0000256" key="4">
    <source>
        <dbReference type="ARBA" id="ARBA00022475"/>
    </source>
</evidence>
<keyword evidence="6" id="KW-0808">Transferase</keyword>
<dbReference type="Gene3D" id="6.10.340.10">
    <property type="match status" value="1"/>
</dbReference>
<evidence type="ECO:0000256" key="6">
    <source>
        <dbReference type="ARBA" id="ARBA00022679"/>
    </source>
</evidence>
<evidence type="ECO:0000256" key="13">
    <source>
        <dbReference type="ARBA" id="ARBA00023136"/>
    </source>
</evidence>
<dbReference type="Pfam" id="PF02518">
    <property type="entry name" value="HATPase_c"/>
    <property type="match status" value="1"/>
</dbReference>
<comment type="caution">
    <text evidence="17">The sequence shown here is derived from an EMBL/GenBank/DDBJ whole genome shotgun (WGS) entry which is preliminary data.</text>
</comment>
<feature type="transmembrane region" description="Helical" evidence="14">
    <location>
        <begin position="54"/>
        <end position="79"/>
    </location>
</feature>
<feature type="transmembrane region" description="Helical" evidence="14">
    <location>
        <begin position="12"/>
        <end position="34"/>
    </location>
</feature>
<evidence type="ECO:0000256" key="1">
    <source>
        <dbReference type="ARBA" id="ARBA00000085"/>
    </source>
</evidence>
<dbReference type="InterPro" id="IPR036097">
    <property type="entry name" value="HisK_dim/P_sf"/>
</dbReference>
<comment type="catalytic activity">
    <reaction evidence="1">
        <text>ATP + protein L-histidine = ADP + protein N-phospho-L-histidine.</text>
        <dbReference type="EC" id="2.7.13.3"/>
    </reaction>
</comment>
<dbReference type="InterPro" id="IPR005467">
    <property type="entry name" value="His_kinase_dom"/>
</dbReference>
<dbReference type="GO" id="GO:0000155">
    <property type="term" value="F:phosphorelay sensor kinase activity"/>
    <property type="evidence" value="ECO:0007669"/>
    <property type="project" value="InterPro"/>
</dbReference>
<dbReference type="PANTHER" id="PTHR45528">
    <property type="entry name" value="SENSOR HISTIDINE KINASE CPXA"/>
    <property type="match status" value="1"/>
</dbReference>
<dbReference type="CDD" id="cd00075">
    <property type="entry name" value="HATPase"/>
    <property type="match status" value="1"/>
</dbReference>